<keyword evidence="4" id="KW-1185">Reference proteome</keyword>
<evidence type="ECO:0000256" key="1">
    <source>
        <dbReference type="SAM" id="SignalP"/>
    </source>
</evidence>
<sequence>MFFLLVWQCMVLSVTCRHDSPIVIERPLNRVELDDLLMEYNKDHGPTDNVSITVDITINSARLSEDVLRISLTLEQIWIDGRLMFKGVSEVPLPNNVQPWHPDTVIVNALSNEIKAASTFLKHDGTVRKRQLCFVEVVCEESKLDDEVLECPITLMSFSSRGVDRISYNVDHIDTDRISRISNTTVVYETITDHRNRTSELANAFLHLRKPHHLLGDLIEKVSKAAHLQENH</sequence>
<proteinExistence type="predicted"/>
<protein>
    <recommendedName>
        <fullName evidence="2">Neurotransmitter-gated ion-channel ligand-binding domain-containing protein</fullName>
    </recommendedName>
</protein>
<reference evidence="3 4" key="1">
    <citation type="submission" date="2023-08" db="EMBL/GenBank/DDBJ databases">
        <title>A Necator americanus chromosomal reference genome.</title>
        <authorList>
            <person name="Ilik V."/>
            <person name="Petrzelkova K.J."/>
            <person name="Pardy F."/>
            <person name="Fuh T."/>
            <person name="Niatou-Singa F.S."/>
            <person name="Gouil Q."/>
            <person name="Baker L."/>
            <person name="Ritchie M.E."/>
            <person name="Jex A.R."/>
            <person name="Gazzola D."/>
            <person name="Li H."/>
            <person name="Toshio Fujiwara R."/>
            <person name="Zhan B."/>
            <person name="Aroian R.V."/>
            <person name="Pafco B."/>
            <person name="Schwarz E.M."/>
        </authorList>
    </citation>
    <scope>NUCLEOTIDE SEQUENCE [LARGE SCALE GENOMIC DNA]</scope>
    <source>
        <strain evidence="3 4">Aroian</strain>
        <tissue evidence="3">Whole animal</tissue>
    </source>
</reference>
<dbReference type="InterPro" id="IPR036734">
    <property type="entry name" value="Neur_chan_lig-bd_sf"/>
</dbReference>
<feature type="signal peptide" evidence="1">
    <location>
        <begin position="1"/>
        <end position="16"/>
    </location>
</feature>
<gene>
    <name evidence="3" type="primary">Necator_chrV.g20995</name>
    <name evidence="3" type="ORF">RB195_016202</name>
</gene>
<evidence type="ECO:0000313" key="3">
    <source>
        <dbReference type="EMBL" id="KAK6758828.1"/>
    </source>
</evidence>
<dbReference type="InterPro" id="IPR006202">
    <property type="entry name" value="Neur_chan_lig-bd"/>
</dbReference>
<organism evidence="3 4">
    <name type="scientific">Necator americanus</name>
    <name type="common">Human hookworm</name>
    <dbReference type="NCBI Taxonomy" id="51031"/>
    <lineage>
        <taxon>Eukaryota</taxon>
        <taxon>Metazoa</taxon>
        <taxon>Ecdysozoa</taxon>
        <taxon>Nematoda</taxon>
        <taxon>Chromadorea</taxon>
        <taxon>Rhabditida</taxon>
        <taxon>Rhabditina</taxon>
        <taxon>Rhabditomorpha</taxon>
        <taxon>Strongyloidea</taxon>
        <taxon>Ancylostomatidae</taxon>
        <taxon>Bunostominae</taxon>
        <taxon>Necator</taxon>
    </lineage>
</organism>
<accession>A0ABR1E8E5</accession>
<dbReference type="EMBL" id="JAVFWL010000005">
    <property type="protein sequence ID" value="KAK6758828.1"/>
    <property type="molecule type" value="Genomic_DNA"/>
</dbReference>
<dbReference type="Proteomes" id="UP001303046">
    <property type="component" value="Unassembled WGS sequence"/>
</dbReference>
<keyword evidence="1" id="KW-0732">Signal</keyword>
<feature type="chain" id="PRO_5046578065" description="Neurotransmitter-gated ion-channel ligand-binding domain-containing protein" evidence="1">
    <location>
        <begin position="17"/>
        <end position="232"/>
    </location>
</feature>
<evidence type="ECO:0000313" key="4">
    <source>
        <dbReference type="Proteomes" id="UP001303046"/>
    </source>
</evidence>
<dbReference type="Pfam" id="PF02931">
    <property type="entry name" value="Neur_chan_LBD"/>
    <property type="match status" value="1"/>
</dbReference>
<dbReference type="SUPFAM" id="SSF63712">
    <property type="entry name" value="Nicotinic receptor ligand binding domain-like"/>
    <property type="match status" value="1"/>
</dbReference>
<dbReference type="Gene3D" id="2.70.170.10">
    <property type="entry name" value="Neurotransmitter-gated ion-channel ligand-binding domain"/>
    <property type="match status" value="1"/>
</dbReference>
<name>A0ABR1E8E5_NECAM</name>
<comment type="caution">
    <text evidence="3">The sequence shown here is derived from an EMBL/GenBank/DDBJ whole genome shotgun (WGS) entry which is preliminary data.</text>
</comment>
<feature type="domain" description="Neurotransmitter-gated ion-channel ligand-binding" evidence="2">
    <location>
        <begin position="33"/>
        <end position="141"/>
    </location>
</feature>
<evidence type="ECO:0000259" key="2">
    <source>
        <dbReference type="Pfam" id="PF02931"/>
    </source>
</evidence>